<proteinExistence type="inferred from homology"/>
<name>A0AAN4ZR39_9BILA</name>
<evidence type="ECO:0000256" key="1">
    <source>
        <dbReference type="ARBA" id="ARBA00004606"/>
    </source>
</evidence>
<dbReference type="InterPro" id="IPR026050">
    <property type="entry name" value="C1GALT1/C1GALT1_chp1"/>
</dbReference>
<feature type="non-terminal residue" evidence="7">
    <location>
        <position position="1"/>
    </location>
</feature>
<protein>
    <recommendedName>
        <fullName evidence="9">Glycoprotein-N-acetylgalactosamine 3-beta-galactosyltransferase 1</fullName>
    </recommendedName>
</protein>
<keyword evidence="8" id="KW-1185">Reference proteome</keyword>
<organism evidence="7 8">
    <name type="scientific">Pristionchus mayeri</name>
    <dbReference type="NCBI Taxonomy" id="1317129"/>
    <lineage>
        <taxon>Eukaryota</taxon>
        <taxon>Metazoa</taxon>
        <taxon>Ecdysozoa</taxon>
        <taxon>Nematoda</taxon>
        <taxon>Chromadorea</taxon>
        <taxon>Rhabditida</taxon>
        <taxon>Rhabditina</taxon>
        <taxon>Diplogasteromorpha</taxon>
        <taxon>Diplogasteroidea</taxon>
        <taxon>Neodiplogasteridae</taxon>
        <taxon>Pristionchus</taxon>
    </lineage>
</organism>
<evidence type="ECO:0000313" key="8">
    <source>
        <dbReference type="Proteomes" id="UP001328107"/>
    </source>
</evidence>
<keyword evidence="3" id="KW-0812">Transmembrane</keyword>
<dbReference type="GO" id="GO:0016020">
    <property type="term" value="C:membrane"/>
    <property type="evidence" value="ECO:0007669"/>
    <property type="project" value="UniProtKB-SubCell"/>
</dbReference>
<dbReference type="PANTHER" id="PTHR23033:SF12">
    <property type="entry name" value="GLYCOPROTEIN-N-ACETYLGALACTOSAMINE 3-BETA-GALACTOSYLTRANSFERASE 1-RELATED"/>
    <property type="match status" value="1"/>
</dbReference>
<evidence type="ECO:0000256" key="3">
    <source>
        <dbReference type="ARBA" id="ARBA00022692"/>
    </source>
</evidence>
<comment type="subcellular location">
    <subcellularLocation>
        <location evidence="1">Membrane</location>
        <topology evidence="1">Single-pass type II membrane protein</topology>
    </subcellularLocation>
</comment>
<dbReference type="Proteomes" id="UP001328107">
    <property type="component" value="Unassembled WGS sequence"/>
</dbReference>
<evidence type="ECO:0000256" key="6">
    <source>
        <dbReference type="ARBA" id="ARBA00023136"/>
    </source>
</evidence>
<dbReference type="EMBL" id="BTRK01000003">
    <property type="protein sequence ID" value="GMR43859.1"/>
    <property type="molecule type" value="Genomic_DNA"/>
</dbReference>
<dbReference type="Gene3D" id="3.90.550.50">
    <property type="match status" value="1"/>
</dbReference>
<evidence type="ECO:0000256" key="4">
    <source>
        <dbReference type="ARBA" id="ARBA00022968"/>
    </source>
</evidence>
<keyword evidence="5" id="KW-1133">Transmembrane helix</keyword>
<dbReference type="GO" id="GO:0016263">
    <property type="term" value="F:glycoprotein-N-acetylgalactosamine 3-beta-galactosyltransferase activity"/>
    <property type="evidence" value="ECO:0007669"/>
    <property type="project" value="TreeGrafter"/>
</dbReference>
<keyword evidence="6" id="KW-0472">Membrane</keyword>
<keyword evidence="4" id="KW-0735">Signal-anchor</keyword>
<accession>A0AAN4ZR39</accession>
<dbReference type="PANTHER" id="PTHR23033">
    <property type="entry name" value="BETA1,3-GALACTOSYLTRANSFERASE"/>
    <property type="match status" value="1"/>
</dbReference>
<evidence type="ECO:0008006" key="9">
    <source>
        <dbReference type="Google" id="ProtNLM"/>
    </source>
</evidence>
<reference evidence="8" key="1">
    <citation type="submission" date="2022-10" db="EMBL/GenBank/DDBJ databases">
        <title>Genome assembly of Pristionchus species.</title>
        <authorList>
            <person name="Yoshida K."/>
            <person name="Sommer R.J."/>
        </authorList>
    </citation>
    <scope>NUCLEOTIDE SEQUENCE [LARGE SCALE GENOMIC DNA]</scope>
    <source>
        <strain evidence="8">RS5460</strain>
    </source>
</reference>
<evidence type="ECO:0000256" key="5">
    <source>
        <dbReference type="ARBA" id="ARBA00022989"/>
    </source>
</evidence>
<evidence type="ECO:0000256" key="2">
    <source>
        <dbReference type="ARBA" id="ARBA00006462"/>
    </source>
</evidence>
<sequence>LDPNQPYYVGYRLKPYLEQGYNSGGGGYLLSRKALEIYMRNGYNNETLCPDNKNEDLAIGMCLANLGIYPHPTINENGQQRFNGYHPSMTLDGWDQAETWIYDLLVSGFDGISRDLISFHHLEPVEMQLFEILLYRVKVNG</sequence>
<dbReference type="AlphaFoldDB" id="A0AAN4ZR39"/>
<comment type="caution">
    <text evidence="7">The sequence shown here is derived from an EMBL/GenBank/DDBJ whole genome shotgun (WGS) entry which is preliminary data.</text>
</comment>
<gene>
    <name evidence="7" type="ORF">PMAYCL1PPCAC_14054</name>
</gene>
<comment type="similarity">
    <text evidence="2">Belongs to the glycosyltransferase 31 family. Beta3-Gal-T subfamily.</text>
</comment>
<evidence type="ECO:0000313" key="7">
    <source>
        <dbReference type="EMBL" id="GMR43859.1"/>
    </source>
</evidence>
<feature type="non-terminal residue" evidence="7">
    <location>
        <position position="141"/>
    </location>
</feature>